<name>A0A7X9FUZ3_9DELT</name>
<accession>A0A7X9FUZ3</accession>
<evidence type="ECO:0000256" key="1">
    <source>
        <dbReference type="SAM" id="Phobius"/>
    </source>
</evidence>
<feature type="transmembrane region" description="Helical" evidence="1">
    <location>
        <begin position="119"/>
        <end position="140"/>
    </location>
</feature>
<feature type="transmembrane region" description="Helical" evidence="1">
    <location>
        <begin position="37"/>
        <end position="56"/>
    </location>
</feature>
<keyword evidence="1" id="KW-0812">Transmembrane</keyword>
<organism evidence="2 3">
    <name type="scientific">SAR324 cluster bacterium</name>
    <dbReference type="NCBI Taxonomy" id="2024889"/>
    <lineage>
        <taxon>Bacteria</taxon>
        <taxon>Deltaproteobacteria</taxon>
        <taxon>SAR324 cluster</taxon>
    </lineage>
</organism>
<proteinExistence type="predicted"/>
<dbReference type="Proteomes" id="UP000524246">
    <property type="component" value="Unassembled WGS sequence"/>
</dbReference>
<feature type="transmembrane region" description="Helical" evidence="1">
    <location>
        <begin position="197"/>
        <end position="220"/>
    </location>
</feature>
<dbReference type="EMBL" id="JAAZON010000655">
    <property type="protein sequence ID" value="NMC64353.1"/>
    <property type="molecule type" value="Genomic_DNA"/>
</dbReference>
<feature type="transmembrane region" description="Helical" evidence="1">
    <location>
        <begin position="76"/>
        <end position="99"/>
    </location>
</feature>
<feature type="transmembrane region" description="Helical" evidence="1">
    <location>
        <begin position="146"/>
        <end position="166"/>
    </location>
</feature>
<reference evidence="2 3" key="1">
    <citation type="journal article" date="2020" name="Biotechnol. Biofuels">
        <title>New insights from the biogas microbiome by comprehensive genome-resolved metagenomics of nearly 1600 species originating from multiple anaerobic digesters.</title>
        <authorList>
            <person name="Campanaro S."/>
            <person name="Treu L."/>
            <person name="Rodriguez-R L.M."/>
            <person name="Kovalovszki A."/>
            <person name="Ziels R.M."/>
            <person name="Maus I."/>
            <person name="Zhu X."/>
            <person name="Kougias P.G."/>
            <person name="Basile A."/>
            <person name="Luo G."/>
            <person name="Schluter A."/>
            <person name="Konstantinidis K.T."/>
            <person name="Angelidaki I."/>
        </authorList>
    </citation>
    <scope>NUCLEOTIDE SEQUENCE [LARGE SCALE GENOMIC DNA]</scope>
    <source>
        <strain evidence="2">AS27yjCOA_65</strain>
    </source>
</reference>
<sequence length="228" mass="25451">MEMDQALQDIQYVRSIIERFEHTKERPSSTLNARIQLILQSGAFAGSLTVVISEIFDNHLPTRLLLEAGSDRLFQLVSLFCMAIVIALLIGGLYTVLWYGARQEKESLAEYIARNFRRFARLSFASDLLVKYITIAILVIAPAPQWIAALLLVFIADYLFQGRFFLYSVRMSLVFGIVCVFAAAAHVALSIHSILPATILFSILSLGSIIIAALQLRALLRSNEREGA</sequence>
<keyword evidence="1" id="KW-1133">Transmembrane helix</keyword>
<keyword evidence="1" id="KW-0472">Membrane</keyword>
<gene>
    <name evidence="2" type="ORF">GYA55_14405</name>
</gene>
<comment type="caution">
    <text evidence="2">The sequence shown here is derived from an EMBL/GenBank/DDBJ whole genome shotgun (WGS) entry which is preliminary data.</text>
</comment>
<feature type="transmembrane region" description="Helical" evidence="1">
    <location>
        <begin position="173"/>
        <end position="191"/>
    </location>
</feature>
<evidence type="ECO:0000313" key="2">
    <source>
        <dbReference type="EMBL" id="NMC64353.1"/>
    </source>
</evidence>
<protein>
    <submittedName>
        <fullName evidence="2">Uncharacterized protein</fullName>
    </submittedName>
</protein>
<dbReference type="AlphaFoldDB" id="A0A7X9FUZ3"/>
<evidence type="ECO:0000313" key="3">
    <source>
        <dbReference type="Proteomes" id="UP000524246"/>
    </source>
</evidence>